<evidence type="ECO:0000256" key="4">
    <source>
        <dbReference type="ARBA" id="ARBA00022741"/>
    </source>
</evidence>
<accession>A0ABD3AFL1</accession>
<evidence type="ECO:0000256" key="5">
    <source>
        <dbReference type="ARBA" id="ARBA00022821"/>
    </source>
</evidence>
<keyword evidence="5" id="KW-0611">Plant defense</keyword>
<evidence type="ECO:0000256" key="2">
    <source>
        <dbReference type="ARBA" id="ARBA00022614"/>
    </source>
</evidence>
<dbReference type="Gene3D" id="1.20.5.4130">
    <property type="match status" value="1"/>
</dbReference>
<feature type="domain" description="R13L1/DRL21-like LRR repeat region" evidence="10">
    <location>
        <begin position="687"/>
        <end position="809"/>
    </location>
</feature>
<dbReference type="InterPro" id="IPR041118">
    <property type="entry name" value="Rx_N"/>
</dbReference>
<evidence type="ECO:0008006" key="13">
    <source>
        <dbReference type="Google" id="ProtNLM"/>
    </source>
</evidence>
<comment type="similarity">
    <text evidence="1">Belongs to the disease resistance NB-LRR family.</text>
</comment>
<dbReference type="SUPFAM" id="SSF52058">
    <property type="entry name" value="L domain-like"/>
    <property type="match status" value="2"/>
</dbReference>
<evidence type="ECO:0000259" key="10">
    <source>
        <dbReference type="Pfam" id="PF25019"/>
    </source>
</evidence>
<reference evidence="11 12" key="1">
    <citation type="submission" date="2024-11" db="EMBL/GenBank/DDBJ databases">
        <title>A near-complete genome assembly of Cinchona calisaya.</title>
        <authorList>
            <person name="Lian D.C."/>
            <person name="Zhao X.W."/>
            <person name="Wei L."/>
        </authorList>
    </citation>
    <scope>NUCLEOTIDE SEQUENCE [LARGE SCALE GENOMIC DNA]</scope>
    <source>
        <tissue evidence="11">Nenye</tissue>
    </source>
</reference>
<dbReference type="Gene3D" id="1.10.8.430">
    <property type="entry name" value="Helical domain of apoptotic protease-activating factors"/>
    <property type="match status" value="1"/>
</dbReference>
<evidence type="ECO:0000259" key="9">
    <source>
        <dbReference type="Pfam" id="PF23559"/>
    </source>
</evidence>
<dbReference type="InterPro" id="IPR036388">
    <property type="entry name" value="WH-like_DNA-bd_sf"/>
</dbReference>
<dbReference type="InterPro" id="IPR056789">
    <property type="entry name" value="LRR_R13L1-DRL21"/>
</dbReference>
<keyword evidence="4" id="KW-0547">Nucleotide-binding</keyword>
<proteinExistence type="inferred from homology"/>
<evidence type="ECO:0000259" key="8">
    <source>
        <dbReference type="Pfam" id="PF18052"/>
    </source>
</evidence>
<comment type="caution">
    <text evidence="11">The sequence shown here is derived from an EMBL/GenBank/DDBJ whole genome shotgun (WGS) entry which is preliminary data.</text>
</comment>
<dbReference type="PRINTS" id="PR00364">
    <property type="entry name" value="DISEASERSIST"/>
</dbReference>
<dbReference type="Gene3D" id="3.80.10.10">
    <property type="entry name" value="Ribonuclease Inhibitor"/>
    <property type="match status" value="4"/>
</dbReference>
<evidence type="ECO:0000256" key="6">
    <source>
        <dbReference type="ARBA" id="ARBA00022840"/>
    </source>
</evidence>
<dbReference type="Pfam" id="PF18052">
    <property type="entry name" value="Rx_N"/>
    <property type="match status" value="1"/>
</dbReference>
<dbReference type="GO" id="GO:0005524">
    <property type="term" value="F:ATP binding"/>
    <property type="evidence" value="ECO:0007669"/>
    <property type="project" value="UniProtKB-KW"/>
</dbReference>
<dbReference type="Gene3D" id="1.10.10.10">
    <property type="entry name" value="Winged helix-like DNA-binding domain superfamily/Winged helix DNA-binding domain"/>
    <property type="match status" value="1"/>
</dbReference>
<feature type="domain" description="Disease resistance protein winged helix" evidence="9">
    <location>
        <begin position="440"/>
        <end position="511"/>
    </location>
</feature>
<dbReference type="Proteomes" id="UP001630127">
    <property type="component" value="Unassembled WGS sequence"/>
</dbReference>
<dbReference type="Pfam" id="PF23559">
    <property type="entry name" value="WHD_DRP"/>
    <property type="match status" value="1"/>
</dbReference>
<dbReference type="InterPro" id="IPR027417">
    <property type="entry name" value="P-loop_NTPase"/>
</dbReference>
<dbReference type="InterPro" id="IPR038005">
    <property type="entry name" value="RX-like_CC"/>
</dbReference>
<dbReference type="InterPro" id="IPR058922">
    <property type="entry name" value="WHD_DRP"/>
</dbReference>
<evidence type="ECO:0000256" key="3">
    <source>
        <dbReference type="ARBA" id="ARBA00022737"/>
    </source>
</evidence>
<feature type="domain" description="Disease resistance N-terminal" evidence="8">
    <location>
        <begin position="10"/>
        <end position="94"/>
    </location>
</feature>
<sequence>MAESIIGATIQVLLEKALSLATDRIGSVFGFKNDIRNLRDSVLMIRAILADAEEKQRHNPAVKLWLKRLQGVAFDADHVLDELHYENLRREVEFKGKGMVCSFFFYLSYTNVANIAFRRRMASKMKDLNTKLDRINQNANQFGLIIRHQIEAALPSTSTTAGVATRSRLTDSIVPPNVVGRGNDEWRIVEMLLSSSDKDSSSLSVIPIIGMGGLGKTTLAKLVYNNPLIDGHFGKKIWVCVSDKFEGMEIFKHILESLTGRKVELSSKDAIVQEIRKELLGNRYLFVLDDVWNKNQKLWDDFFDSLTGLIPTNGSKCLVTTRLKQVADIVSEHSPYLLGRLSDDDCWSILKEKAIVGGEVPKELNVVRQKILRRCNGLPLAASVLGGLLRIKRKVEWLSIVEKSLLSLTENENNVEQILKLSFDNLPSPSIKKCFAFCSMFAKDTAIQSDLLIELWMAEGFLQPDLSNQSVMEDVGDRYIKILSQSSLLEEVNTYWEGKTCYKLHDLVQDLGESILKSECIKLENGVMDNHNQVRYLALNSYNGMTGKMLKDISISVRTLFIKKSVSNDALLKFKNLHVLNLRGADLNELPTSVGKLIHLRFLDLSNSGIQILPESICKLYSLQTLRIDEFPVQIGLPKRMSNLISLRHLHYFNRDEKFKMPAEMRRLTCLQTLEFFNIGEEKGCRIEELGCLKDLKGKLLIRNLQLVNGNEGAEQANLCGKPNLLKLEFHWSSRNREVANCDEDVLEGLLPHPNLQELVISNFLGDRFPQWFMNLSELVDLRLIDCKRCRALPAALGLLPSLQNLECSRLENIKSIGPSFYGVDDDFEGGSGTTSSCGGQVVSVSRKLFPALKKLTLRRMGNLEAWTEAEVRMSRTTGEEKEEGDHVFPMLQKLTIEDCTQLTTVPSHFPSLKKLEIIMNDHVSVVEKILCYVTTLSSLTIIGETGMAGLTCVLDMASRLHENHQTLKFLKLEKCPDLTRLWGCGTSLVRLELIDCDSLTELPEDLFRFQSLRRLEILGCPRIYIIPSKGHQSLLSSLEHLRIADCNGLTSVPGEMLECCKRLKWLCVYDCSNLVSFPILESLQKMPLLLGVSLHKCPKLMTIPKGFRFLTSLWSVSIGPFFKFDWSELISSSTLSSLELYGLPEMESLPDQLQYLTTLTLLELHGFGVETLPDWFGNLASLEQLYLWYCEKLRYLPSMAAMKRLTKLSSLGVIGSPLLKERCNPHSGPDSEWSKISHIPQRWID</sequence>
<keyword evidence="12" id="KW-1185">Reference proteome</keyword>
<dbReference type="Pfam" id="PF00931">
    <property type="entry name" value="NB-ARC"/>
    <property type="match status" value="1"/>
</dbReference>
<dbReference type="AlphaFoldDB" id="A0ABD3AFL1"/>
<feature type="domain" description="NB-ARC" evidence="7">
    <location>
        <begin position="192"/>
        <end position="355"/>
    </location>
</feature>
<organism evidence="11 12">
    <name type="scientific">Cinchona calisaya</name>
    <dbReference type="NCBI Taxonomy" id="153742"/>
    <lineage>
        <taxon>Eukaryota</taxon>
        <taxon>Viridiplantae</taxon>
        <taxon>Streptophyta</taxon>
        <taxon>Embryophyta</taxon>
        <taxon>Tracheophyta</taxon>
        <taxon>Spermatophyta</taxon>
        <taxon>Magnoliopsida</taxon>
        <taxon>eudicotyledons</taxon>
        <taxon>Gunneridae</taxon>
        <taxon>Pentapetalae</taxon>
        <taxon>asterids</taxon>
        <taxon>lamiids</taxon>
        <taxon>Gentianales</taxon>
        <taxon>Rubiaceae</taxon>
        <taxon>Cinchonoideae</taxon>
        <taxon>Cinchoneae</taxon>
        <taxon>Cinchona</taxon>
    </lineage>
</organism>
<dbReference type="EMBL" id="JBJUIK010000004">
    <property type="protein sequence ID" value="KAL3528468.1"/>
    <property type="molecule type" value="Genomic_DNA"/>
</dbReference>
<feature type="domain" description="R13L1/DRL21-like LRR repeat region" evidence="10">
    <location>
        <begin position="1150"/>
        <end position="1210"/>
    </location>
</feature>
<evidence type="ECO:0000259" key="7">
    <source>
        <dbReference type="Pfam" id="PF00931"/>
    </source>
</evidence>
<dbReference type="InterPro" id="IPR032675">
    <property type="entry name" value="LRR_dom_sf"/>
</dbReference>
<keyword evidence="3" id="KW-0677">Repeat</keyword>
<dbReference type="GO" id="GO:0006952">
    <property type="term" value="P:defense response"/>
    <property type="evidence" value="ECO:0007669"/>
    <property type="project" value="UniProtKB-KW"/>
</dbReference>
<dbReference type="PANTHER" id="PTHR36766:SF70">
    <property type="entry name" value="DISEASE RESISTANCE PROTEIN RGA4"/>
    <property type="match status" value="1"/>
</dbReference>
<dbReference type="InterPro" id="IPR042197">
    <property type="entry name" value="Apaf_helical"/>
</dbReference>
<dbReference type="Pfam" id="PF25019">
    <property type="entry name" value="LRR_R13L1-DRL21"/>
    <property type="match status" value="2"/>
</dbReference>
<dbReference type="PANTHER" id="PTHR36766">
    <property type="entry name" value="PLANT BROAD-SPECTRUM MILDEW RESISTANCE PROTEIN RPW8"/>
    <property type="match status" value="1"/>
</dbReference>
<dbReference type="SUPFAM" id="SSF52540">
    <property type="entry name" value="P-loop containing nucleoside triphosphate hydrolases"/>
    <property type="match status" value="1"/>
</dbReference>
<keyword evidence="6" id="KW-0067">ATP-binding</keyword>
<gene>
    <name evidence="11" type="ORF">ACH5RR_007790</name>
</gene>
<evidence type="ECO:0000313" key="11">
    <source>
        <dbReference type="EMBL" id="KAL3528468.1"/>
    </source>
</evidence>
<keyword evidence="2" id="KW-0433">Leucine-rich repeat</keyword>
<protein>
    <recommendedName>
        <fullName evidence="13">Disease resistance protein RGA3</fullName>
    </recommendedName>
</protein>
<dbReference type="Gene3D" id="3.40.50.300">
    <property type="entry name" value="P-loop containing nucleotide triphosphate hydrolases"/>
    <property type="match status" value="1"/>
</dbReference>
<dbReference type="CDD" id="cd14798">
    <property type="entry name" value="RX-CC_like"/>
    <property type="match status" value="1"/>
</dbReference>
<dbReference type="InterPro" id="IPR002182">
    <property type="entry name" value="NB-ARC"/>
</dbReference>
<evidence type="ECO:0000256" key="1">
    <source>
        <dbReference type="ARBA" id="ARBA00008894"/>
    </source>
</evidence>
<dbReference type="FunFam" id="1.10.10.10:FF:000322">
    <property type="entry name" value="Probable disease resistance protein At1g63360"/>
    <property type="match status" value="1"/>
</dbReference>
<name>A0ABD3AFL1_9GENT</name>
<dbReference type="GO" id="GO:0051707">
    <property type="term" value="P:response to other organism"/>
    <property type="evidence" value="ECO:0007669"/>
    <property type="project" value="UniProtKB-ARBA"/>
</dbReference>
<evidence type="ECO:0000313" key="12">
    <source>
        <dbReference type="Proteomes" id="UP001630127"/>
    </source>
</evidence>